<dbReference type="OrthoDB" id="1326316at2759"/>
<dbReference type="Proteomes" id="UP001152561">
    <property type="component" value="Unassembled WGS sequence"/>
</dbReference>
<reference evidence="4" key="1">
    <citation type="journal article" date="2023" name="Proc. Natl. Acad. Sci. U.S.A.">
        <title>Genomic and structural basis for evolution of tropane alkaloid biosynthesis.</title>
        <authorList>
            <person name="Wanga Y.-J."/>
            <person name="Taina T."/>
            <person name="Yua J.-Y."/>
            <person name="Lia J."/>
            <person name="Xua B."/>
            <person name="Chenc J."/>
            <person name="D'Auriad J.C."/>
            <person name="Huanga J.-P."/>
            <person name="Huanga S.-X."/>
        </authorList>
    </citation>
    <scope>NUCLEOTIDE SEQUENCE [LARGE SCALE GENOMIC DNA]</scope>
    <source>
        <strain evidence="4">cv. KIB-2019</strain>
    </source>
</reference>
<sequence>MDSRGLVIKEVKSELNRLCIDNEDPKMKFEERCHHSRDDPVDQRSKFILPKLVKKIEEEFAFEGEFSCIDAVMGMEGEFGCIDSEMVEVMKFFDENEKTIDNEIKQLEKAINNEEMKVMKNSSEKKGIKEKKDNYFSFNKLFILCMLLFGLIV</sequence>
<protein>
    <submittedName>
        <fullName evidence="3">Uncharacterized protein</fullName>
    </submittedName>
</protein>
<proteinExistence type="predicted"/>
<keyword evidence="1" id="KW-0175">Coiled coil</keyword>
<feature type="transmembrane region" description="Helical" evidence="2">
    <location>
        <begin position="135"/>
        <end position="152"/>
    </location>
</feature>
<name>A0A9Q1MA00_9SOLA</name>
<feature type="coiled-coil region" evidence="1">
    <location>
        <begin position="90"/>
        <end position="124"/>
    </location>
</feature>
<gene>
    <name evidence="3" type="ORF">K7X08_025036</name>
</gene>
<dbReference type="AlphaFoldDB" id="A0A9Q1MA00"/>
<evidence type="ECO:0000256" key="1">
    <source>
        <dbReference type="SAM" id="Coils"/>
    </source>
</evidence>
<keyword evidence="2" id="KW-1133">Transmembrane helix</keyword>
<accession>A0A9Q1MA00</accession>
<dbReference type="EMBL" id="JAJAGQ010000009">
    <property type="protein sequence ID" value="KAJ8554358.1"/>
    <property type="molecule type" value="Genomic_DNA"/>
</dbReference>
<organism evidence="3 4">
    <name type="scientific">Anisodus acutangulus</name>
    <dbReference type="NCBI Taxonomy" id="402998"/>
    <lineage>
        <taxon>Eukaryota</taxon>
        <taxon>Viridiplantae</taxon>
        <taxon>Streptophyta</taxon>
        <taxon>Embryophyta</taxon>
        <taxon>Tracheophyta</taxon>
        <taxon>Spermatophyta</taxon>
        <taxon>Magnoliopsida</taxon>
        <taxon>eudicotyledons</taxon>
        <taxon>Gunneridae</taxon>
        <taxon>Pentapetalae</taxon>
        <taxon>asterids</taxon>
        <taxon>lamiids</taxon>
        <taxon>Solanales</taxon>
        <taxon>Solanaceae</taxon>
        <taxon>Solanoideae</taxon>
        <taxon>Hyoscyameae</taxon>
        <taxon>Anisodus</taxon>
    </lineage>
</organism>
<keyword evidence="2" id="KW-0812">Transmembrane</keyword>
<evidence type="ECO:0000313" key="4">
    <source>
        <dbReference type="Proteomes" id="UP001152561"/>
    </source>
</evidence>
<keyword evidence="2" id="KW-0472">Membrane</keyword>
<evidence type="ECO:0000313" key="3">
    <source>
        <dbReference type="EMBL" id="KAJ8554358.1"/>
    </source>
</evidence>
<comment type="caution">
    <text evidence="3">The sequence shown here is derived from an EMBL/GenBank/DDBJ whole genome shotgun (WGS) entry which is preliminary data.</text>
</comment>
<keyword evidence="4" id="KW-1185">Reference proteome</keyword>
<evidence type="ECO:0000256" key="2">
    <source>
        <dbReference type="SAM" id="Phobius"/>
    </source>
</evidence>